<keyword evidence="2" id="KW-0812">Transmembrane</keyword>
<keyword evidence="2" id="KW-0472">Membrane</keyword>
<evidence type="ECO:0000256" key="2">
    <source>
        <dbReference type="SAM" id="Phobius"/>
    </source>
</evidence>
<sequence length="928" mass="99501">MKTNQKETKGLRRPRTGGETASVPGAVPSRNDAPNDAPSPQGKQPKGLRRPQQPTHAANVARMTPLVKGGLRRNGKNQRAGAEAIPAQDIEEGKEEEDIMIPSQEENIDIAIPSAEDKERRENSEDHLPDAQVQEPENASTGTDDNRQDNGSPHLAVAYVVEESDHSGGDKGELGEIVVAAPIKKSYFWRGLAILGLLLVILAIVLGVVLGPRSQNPNPDGLGSAITITATPTVSANPSPIPSMVPFTTCRISMAVSDLNRDNRLSQTEYVIFLNRLSGNRLGFTTFAALPAALQTVYTRLTDGTTEIPIDGASPASFASATSVQKAHLETICQEVQVAMAGEEGETISPAETTAPGVTTPSLGPSVSPVPSSEPSFFPTNFPTAEICDLTFNLTCVEEASQRPCETIRASTQVTECLSDPLEIMLFYSKNRDCDFVFTNSSSQRVSCRDFNGGPPAGNGESQLLIVTSVSNSSVVYFEGEVVDFSTVVLRNRLEPIQDSMNISLYSIESDGNNITSNTLLQESIVEFSCPTTHLQDSFGVTIFVGMASIEQGDSRIFDSQNQIYSFVFSLQVTNVGVVPAVIDNVTQVAGTEYKSFDIQDGGVLNPQNSFTFPTNSVVDLSDEVEFGVLSSLTGVTQGGKNCSYNELVSLTFGRNLGPQAPTNATGLESTDSQPFDTTNLDPNATCEVLASIECVGRTVHGVEDCDRLLECPHPFPSAIDLTFTGESCNNENCTQNFGGIREGITEVFLLIRVQGTVLVEQNIVEGETVRLASDFGLGPVIDIVIRDTAQTILLQQQNLWTCPLNSAFSENSQFGAFDISAIGPPRSQRPLANIALQLTIETSNTTNANLAVGTTVALVGEDTEQKLLDPFSLRMEASDARVVELAVDRLDEWIEKHGRGVGSQWAAVLSGEAANGKPCEATAFYSM</sequence>
<name>A0A9N8HY58_9STRA</name>
<evidence type="ECO:0000313" key="4">
    <source>
        <dbReference type="Proteomes" id="UP001153069"/>
    </source>
</evidence>
<feature type="region of interest" description="Disordered" evidence="1">
    <location>
        <begin position="1"/>
        <end position="152"/>
    </location>
</feature>
<keyword evidence="4" id="KW-1185">Reference proteome</keyword>
<gene>
    <name evidence="3" type="ORF">SEMRO_2712_G335310.1</name>
</gene>
<feature type="compositionally biased region" description="Basic and acidic residues" evidence="1">
    <location>
        <begin position="115"/>
        <end position="129"/>
    </location>
</feature>
<feature type="compositionally biased region" description="Low complexity" evidence="1">
    <location>
        <begin position="358"/>
        <end position="375"/>
    </location>
</feature>
<reference evidence="3" key="1">
    <citation type="submission" date="2020-06" db="EMBL/GenBank/DDBJ databases">
        <authorList>
            <consortium name="Plant Systems Biology data submission"/>
        </authorList>
    </citation>
    <scope>NUCLEOTIDE SEQUENCE</scope>
    <source>
        <strain evidence="3">D6</strain>
    </source>
</reference>
<accession>A0A9N8HY58</accession>
<dbReference type="PROSITE" id="PS00018">
    <property type="entry name" value="EF_HAND_1"/>
    <property type="match status" value="1"/>
</dbReference>
<feature type="transmembrane region" description="Helical" evidence="2">
    <location>
        <begin position="187"/>
        <end position="210"/>
    </location>
</feature>
<evidence type="ECO:0000313" key="3">
    <source>
        <dbReference type="EMBL" id="CAB9530022.1"/>
    </source>
</evidence>
<organism evidence="3 4">
    <name type="scientific">Seminavis robusta</name>
    <dbReference type="NCBI Taxonomy" id="568900"/>
    <lineage>
        <taxon>Eukaryota</taxon>
        <taxon>Sar</taxon>
        <taxon>Stramenopiles</taxon>
        <taxon>Ochrophyta</taxon>
        <taxon>Bacillariophyta</taxon>
        <taxon>Bacillariophyceae</taxon>
        <taxon>Bacillariophycidae</taxon>
        <taxon>Naviculales</taxon>
        <taxon>Naviculaceae</taxon>
        <taxon>Seminavis</taxon>
    </lineage>
</organism>
<dbReference type="Proteomes" id="UP001153069">
    <property type="component" value="Unassembled WGS sequence"/>
</dbReference>
<protein>
    <recommendedName>
        <fullName evidence="5">EF-hand domain-containing protein</fullName>
    </recommendedName>
</protein>
<dbReference type="AlphaFoldDB" id="A0A9N8HY58"/>
<feature type="compositionally biased region" description="Acidic residues" evidence="1">
    <location>
        <begin position="89"/>
        <end position="99"/>
    </location>
</feature>
<comment type="caution">
    <text evidence="3">The sequence shown here is derived from an EMBL/GenBank/DDBJ whole genome shotgun (WGS) entry which is preliminary data.</text>
</comment>
<dbReference type="EMBL" id="CAICTM010002710">
    <property type="protein sequence ID" value="CAB9530022.1"/>
    <property type="molecule type" value="Genomic_DNA"/>
</dbReference>
<evidence type="ECO:0000256" key="1">
    <source>
        <dbReference type="SAM" id="MobiDB-lite"/>
    </source>
</evidence>
<keyword evidence="2" id="KW-1133">Transmembrane helix</keyword>
<dbReference type="InterPro" id="IPR018247">
    <property type="entry name" value="EF_Hand_1_Ca_BS"/>
</dbReference>
<feature type="region of interest" description="Disordered" evidence="1">
    <location>
        <begin position="349"/>
        <end position="375"/>
    </location>
</feature>
<feature type="compositionally biased region" description="Basic and acidic residues" evidence="1">
    <location>
        <begin position="1"/>
        <end position="10"/>
    </location>
</feature>
<proteinExistence type="predicted"/>
<evidence type="ECO:0008006" key="5">
    <source>
        <dbReference type="Google" id="ProtNLM"/>
    </source>
</evidence>